<comment type="caution">
    <text evidence="2">The sequence shown here is derived from an EMBL/GenBank/DDBJ whole genome shotgun (WGS) entry which is preliminary data.</text>
</comment>
<keyword evidence="3" id="KW-1185">Reference proteome</keyword>
<evidence type="ECO:0000313" key="2">
    <source>
        <dbReference type="EMBL" id="ROR83590.1"/>
    </source>
</evidence>
<feature type="transmembrane region" description="Helical" evidence="1">
    <location>
        <begin position="244"/>
        <end position="264"/>
    </location>
</feature>
<dbReference type="AlphaFoldDB" id="A0A3N2C818"/>
<evidence type="ECO:0008006" key="4">
    <source>
        <dbReference type="Google" id="ProtNLM"/>
    </source>
</evidence>
<keyword evidence="1" id="KW-1133">Transmembrane helix</keyword>
<keyword evidence="1" id="KW-0472">Membrane</keyword>
<feature type="transmembrane region" description="Helical" evidence="1">
    <location>
        <begin position="34"/>
        <end position="55"/>
    </location>
</feature>
<dbReference type="EMBL" id="RKHL01000001">
    <property type="protein sequence ID" value="ROR83590.1"/>
    <property type="molecule type" value="Genomic_DNA"/>
</dbReference>
<organism evidence="2 3">
    <name type="scientific">Plantibacter flavus</name>
    <dbReference type="NCBI Taxonomy" id="150123"/>
    <lineage>
        <taxon>Bacteria</taxon>
        <taxon>Bacillati</taxon>
        <taxon>Actinomycetota</taxon>
        <taxon>Actinomycetes</taxon>
        <taxon>Micrococcales</taxon>
        <taxon>Microbacteriaceae</taxon>
        <taxon>Plantibacter</taxon>
    </lineage>
</organism>
<feature type="transmembrane region" description="Helical" evidence="1">
    <location>
        <begin position="270"/>
        <end position="289"/>
    </location>
</feature>
<sequence>MTDHPSSDARNDFVTFDALRAEALEQPVRRGAGAWGFFGTVAIVIGALLIPVALVSTWADTMLRDTDAFVDTLAPLATDPAVQAFVGDQALAALESQVDLEAAAAAPADLAATLSLPPAISEVLGAIGGDTADALREVLRRNVAEFAASPQFATAWTEALRVTHEQLVAGVSGSRGAVIDVSAEQGLGVQLGPIVSATRTWLVDAGFGFAAVIPDVDRVVDVVPASQVAPVLDGIRVIETAAGWSPWLAIGLLALGVILLWLGRRNPSRTVAGAAIGVLLAAGLTLILLGAARLALVFAVSVAIPGGVGDAAAALLLGPPTDAAWSVLWVSLAVAVLAFVSAALRLPERIAQGVRAARNPLPGTNA</sequence>
<reference evidence="2 3" key="1">
    <citation type="submission" date="2018-11" db="EMBL/GenBank/DDBJ databases">
        <title>Sequencing the genomes of 1000 actinobacteria strains.</title>
        <authorList>
            <person name="Klenk H.-P."/>
        </authorList>
    </citation>
    <scope>NUCLEOTIDE SEQUENCE [LARGE SCALE GENOMIC DNA]</scope>
    <source>
        <strain evidence="2 3">DSM 14012</strain>
    </source>
</reference>
<dbReference type="Proteomes" id="UP000266915">
    <property type="component" value="Unassembled WGS sequence"/>
</dbReference>
<keyword evidence="1" id="KW-0812">Transmembrane</keyword>
<feature type="transmembrane region" description="Helical" evidence="1">
    <location>
        <begin position="323"/>
        <end position="346"/>
    </location>
</feature>
<dbReference type="RefSeq" id="WP_085511395.1">
    <property type="nucleotide sequence ID" value="NZ_FXAP01000002.1"/>
</dbReference>
<feature type="transmembrane region" description="Helical" evidence="1">
    <location>
        <begin position="296"/>
        <end position="317"/>
    </location>
</feature>
<name>A0A3N2C818_9MICO</name>
<protein>
    <recommendedName>
        <fullName evidence="4">Integral membrane protein</fullName>
    </recommendedName>
</protein>
<gene>
    <name evidence="2" type="ORF">EDD42_3704</name>
</gene>
<evidence type="ECO:0000256" key="1">
    <source>
        <dbReference type="SAM" id="Phobius"/>
    </source>
</evidence>
<evidence type="ECO:0000313" key="3">
    <source>
        <dbReference type="Proteomes" id="UP000266915"/>
    </source>
</evidence>
<accession>A0A3N2C818</accession>
<proteinExistence type="predicted"/>